<organism evidence="1 2">
    <name type="scientific">Stachybotrys chlorohalonatus (strain IBT 40285)</name>
    <dbReference type="NCBI Taxonomy" id="1283841"/>
    <lineage>
        <taxon>Eukaryota</taxon>
        <taxon>Fungi</taxon>
        <taxon>Dikarya</taxon>
        <taxon>Ascomycota</taxon>
        <taxon>Pezizomycotina</taxon>
        <taxon>Sordariomycetes</taxon>
        <taxon>Hypocreomycetidae</taxon>
        <taxon>Hypocreales</taxon>
        <taxon>Stachybotryaceae</taxon>
        <taxon>Stachybotrys</taxon>
    </lineage>
</organism>
<evidence type="ECO:0000313" key="2">
    <source>
        <dbReference type="Proteomes" id="UP000028524"/>
    </source>
</evidence>
<keyword evidence="2" id="KW-1185">Reference proteome</keyword>
<reference evidence="1 2" key="1">
    <citation type="journal article" date="2014" name="BMC Genomics">
        <title>Comparative genome sequencing reveals chemotype-specific gene clusters in the toxigenic black mold Stachybotrys.</title>
        <authorList>
            <person name="Semeiks J."/>
            <person name="Borek D."/>
            <person name="Otwinowski Z."/>
            <person name="Grishin N.V."/>
        </authorList>
    </citation>
    <scope>NUCLEOTIDE SEQUENCE [LARGE SCALE GENOMIC DNA]</scope>
    <source>
        <strain evidence="1 2">IBT 40285</strain>
    </source>
</reference>
<evidence type="ECO:0000313" key="1">
    <source>
        <dbReference type="EMBL" id="KFA62202.1"/>
    </source>
</evidence>
<dbReference type="EMBL" id="KL660812">
    <property type="protein sequence ID" value="KFA62202.1"/>
    <property type="molecule type" value="Genomic_DNA"/>
</dbReference>
<dbReference type="HOGENOM" id="CLU_158823_0_0_1"/>
<sequence length="131" mass="14541">MAQAPTELLTSSASSALNTDQRARIPRHSNFAMAFQHLRAFGYDIMPLPSALLFGAFSCTLFHVLANPVPRTAYLAQRTPLQMLPPSRPMGMCPWIHLQAWDNLTTNLLVGSPTSPRSPHSLWPENDQSGW</sequence>
<dbReference type="OrthoDB" id="10297799at2759"/>
<proteinExistence type="predicted"/>
<dbReference type="AlphaFoldDB" id="A0A084QE17"/>
<name>A0A084QE17_STAC4</name>
<protein>
    <submittedName>
        <fullName evidence="1">Uncharacterized protein</fullName>
    </submittedName>
</protein>
<dbReference type="Proteomes" id="UP000028524">
    <property type="component" value="Unassembled WGS sequence"/>
</dbReference>
<accession>A0A084QE17</accession>
<dbReference type="InParanoid" id="A0A084QE17"/>
<gene>
    <name evidence="1" type="ORF">S40285_09914</name>
</gene>